<comment type="similarity">
    <text evidence="1">Belongs to the UPF0045 family.</text>
</comment>
<dbReference type="InterPro" id="IPR029756">
    <property type="entry name" value="MTH1187/YkoF-like"/>
</dbReference>
<dbReference type="PANTHER" id="PTHR33777">
    <property type="entry name" value="UPF0045 PROTEIN ECM15"/>
    <property type="match status" value="1"/>
</dbReference>
<organism evidence="3">
    <name type="scientific">hydrothermal vent metagenome</name>
    <dbReference type="NCBI Taxonomy" id="652676"/>
    <lineage>
        <taxon>unclassified sequences</taxon>
        <taxon>metagenomes</taxon>
        <taxon>ecological metagenomes</taxon>
    </lineage>
</organism>
<dbReference type="PANTHER" id="PTHR33777:SF1">
    <property type="entry name" value="UPF0045 PROTEIN ECM15"/>
    <property type="match status" value="1"/>
</dbReference>
<evidence type="ECO:0000256" key="1">
    <source>
        <dbReference type="ARBA" id="ARBA00010272"/>
    </source>
</evidence>
<dbReference type="SUPFAM" id="SSF89957">
    <property type="entry name" value="MTH1187/YkoF-like"/>
    <property type="match status" value="1"/>
</dbReference>
<gene>
    <name evidence="3" type="ORF">MNBD_DELTA01-775</name>
</gene>
<dbReference type="Pfam" id="PF01910">
    <property type="entry name" value="Thiamine_BP"/>
    <property type="match status" value="1"/>
</dbReference>
<accession>A0A3B0R4Y2</accession>
<evidence type="ECO:0000259" key="2">
    <source>
        <dbReference type="Pfam" id="PF01910"/>
    </source>
</evidence>
<dbReference type="Gene3D" id="3.30.70.930">
    <property type="match status" value="1"/>
</dbReference>
<dbReference type="InterPro" id="IPR051614">
    <property type="entry name" value="UPF0045_domain"/>
</dbReference>
<protein>
    <recommendedName>
        <fullName evidence="2">Thiamine-binding protein domain-containing protein</fullName>
    </recommendedName>
</protein>
<dbReference type="EMBL" id="UOEA01000060">
    <property type="protein sequence ID" value="VAV84146.1"/>
    <property type="molecule type" value="Genomic_DNA"/>
</dbReference>
<dbReference type="NCBIfam" id="TIGR00106">
    <property type="entry name" value="MTH1187 family thiamine-binding protein"/>
    <property type="match status" value="1"/>
</dbReference>
<dbReference type="GO" id="GO:0005829">
    <property type="term" value="C:cytosol"/>
    <property type="evidence" value="ECO:0007669"/>
    <property type="project" value="TreeGrafter"/>
</dbReference>
<proteinExistence type="inferred from homology"/>
<reference evidence="3" key="1">
    <citation type="submission" date="2018-06" db="EMBL/GenBank/DDBJ databases">
        <authorList>
            <person name="Zhirakovskaya E."/>
        </authorList>
    </citation>
    <scope>NUCLEOTIDE SEQUENCE</scope>
</reference>
<dbReference type="AlphaFoldDB" id="A0A3B0R4Y2"/>
<evidence type="ECO:0000313" key="3">
    <source>
        <dbReference type="EMBL" id="VAV84146.1"/>
    </source>
</evidence>
<dbReference type="InterPro" id="IPR002767">
    <property type="entry name" value="Thiamine_BP"/>
</dbReference>
<name>A0A3B0R4Y2_9ZZZZ</name>
<sequence length="102" mass="11296">MMVEFSIIPIGRDEGISESVARALALVDKSGLDYKITPMGTVVEGSWDEVIGLIKECHTEVLKEAARIVTKITIDDRPSRADGRLAQKIESVEKHLGYELKK</sequence>
<feature type="domain" description="Thiamine-binding protein" evidence="2">
    <location>
        <begin position="3"/>
        <end position="93"/>
    </location>
</feature>